<dbReference type="AlphaFoldDB" id="A0A9P5PID1"/>
<sequence>MADTSTSNINLSDTDNKNEESSVLQAFQEIDFQNGTTLYDQVEAAGDKLLTSLSPLTASLNHALLTHSKPIPDPTTTMIRRCSGRQGLWITSENHDLVLVSMVAQISPDASDSKVGIDSLRRACAKIYVAHPYAPQPSSDEQQKIYDGNKERFFELLNFLQVNTTQYVDHNGKEDSIITWVDIHSLGHYGLVCKTLNIFENVPSNSHKTKTSMQLMNFKGKLPDPKKLRAAEMEKNLKAMEVEAPIEGIVTFTNGQTRELIFLKTSKLSTGSWATGLTLMVSFILWLSIMIFSEVKLRIPDMYDPQGILVHPIDYEELFSPGSMVHVTLSFRMWDITRTLSGGPINKPNRLCSNVIESMRLLSDDADDLRLWLHEDAIKERNRIIQEHDSKEAAKAVREEIEKEEMIRAEETALKVKVVADQKKKRLADLRLQSAATSVIAADETTPMDLDSTSSTLPFSEVGHIQAVGPATPSTSALLNSGESSSPNKRKPADVVATGAKVKGRTDNKRAKRGADSTTSANTSVQNAVQVDMEVDLRLT</sequence>
<feature type="compositionally biased region" description="Polar residues" evidence="1">
    <location>
        <begin position="516"/>
        <end position="526"/>
    </location>
</feature>
<feature type="region of interest" description="Disordered" evidence="1">
    <location>
        <begin position="1"/>
        <end position="20"/>
    </location>
</feature>
<feature type="transmembrane region" description="Helical" evidence="2">
    <location>
        <begin position="273"/>
        <end position="292"/>
    </location>
</feature>
<keyword evidence="2" id="KW-1133">Transmembrane helix</keyword>
<keyword evidence="2" id="KW-0812">Transmembrane</keyword>
<feature type="compositionally biased region" description="Polar residues" evidence="1">
    <location>
        <begin position="1"/>
        <end position="13"/>
    </location>
</feature>
<reference evidence="3" key="1">
    <citation type="submission" date="2020-11" db="EMBL/GenBank/DDBJ databases">
        <authorList>
            <consortium name="DOE Joint Genome Institute"/>
            <person name="Ahrendt S."/>
            <person name="Riley R."/>
            <person name="Andreopoulos W."/>
            <person name="Labutti K."/>
            <person name="Pangilinan J."/>
            <person name="Ruiz-Duenas F.J."/>
            <person name="Barrasa J.M."/>
            <person name="Sanchez-Garcia M."/>
            <person name="Camarero S."/>
            <person name="Miyauchi S."/>
            <person name="Serrano A."/>
            <person name="Linde D."/>
            <person name="Babiker R."/>
            <person name="Drula E."/>
            <person name="Ayuso-Fernandez I."/>
            <person name="Pacheco R."/>
            <person name="Padilla G."/>
            <person name="Ferreira P."/>
            <person name="Barriuso J."/>
            <person name="Kellner H."/>
            <person name="Castanera R."/>
            <person name="Alfaro M."/>
            <person name="Ramirez L."/>
            <person name="Pisabarro A.G."/>
            <person name="Kuo A."/>
            <person name="Tritt A."/>
            <person name="Lipzen A."/>
            <person name="He G."/>
            <person name="Yan M."/>
            <person name="Ng V."/>
            <person name="Cullen D."/>
            <person name="Martin F."/>
            <person name="Rosso M.-N."/>
            <person name="Henrissat B."/>
            <person name="Hibbett D."/>
            <person name="Martinez A.T."/>
            <person name="Grigoriev I.V."/>
        </authorList>
    </citation>
    <scope>NUCLEOTIDE SEQUENCE</scope>
    <source>
        <strain evidence="3">AH 40177</strain>
    </source>
</reference>
<proteinExistence type="predicted"/>
<organism evidence="3 4">
    <name type="scientific">Rhodocollybia butyracea</name>
    <dbReference type="NCBI Taxonomy" id="206335"/>
    <lineage>
        <taxon>Eukaryota</taxon>
        <taxon>Fungi</taxon>
        <taxon>Dikarya</taxon>
        <taxon>Basidiomycota</taxon>
        <taxon>Agaricomycotina</taxon>
        <taxon>Agaricomycetes</taxon>
        <taxon>Agaricomycetidae</taxon>
        <taxon>Agaricales</taxon>
        <taxon>Marasmiineae</taxon>
        <taxon>Omphalotaceae</taxon>
        <taxon>Rhodocollybia</taxon>
    </lineage>
</organism>
<keyword evidence="4" id="KW-1185">Reference proteome</keyword>
<feature type="compositionally biased region" description="Basic and acidic residues" evidence="1">
    <location>
        <begin position="504"/>
        <end position="515"/>
    </location>
</feature>
<evidence type="ECO:0000313" key="3">
    <source>
        <dbReference type="EMBL" id="KAF9066239.1"/>
    </source>
</evidence>
<keyword evidence="2" id="KW-0472">Membrane</keyword>
<accession>A0A9P5PID1</accession>
<gene>
    <name evidence="3" type="ORF">BDP27DRAFT_1365776</name>
</gene>
<feature type="compositionally biased region" description="Polar residues" evidence="1">
    <location>
        <begin position="472"/>
        <end position="487"/>
    </location>
</feature>
<name>A0A9P5PID1_9AGAR</name>
<evidence type="ECO:0000256" key="2">
    <source>
        <dbReference type="SAM" id="Phobius"/>
    </source>
</evidence>
<evidence type="ECO:0000256" key="1">
    <source>
        <dbReference type="SAM" id="MobiDB-lite"/>
    </source>
</evidence>
<dbReference type="Proteomes" id="UP000772434">
    <property type="component" value="Unassembled WGS sequence"/>
</dbReference>
<feature type="region of interest" description="Disordered" evidence="1">
    <location>
        <begin position="469"/>
        <end position="526"/>
    </location>
</feature>
<protein>
    <submittedName>
        <fullName evidence="3">Uncharacterized protein</fullName>
    </submittedName>
</protein>
<evidence type="ECO:0000313" key="4">
    <source>
        <dbReference type="Proteomes" id="UP000772434"/>
    </source>
</evidence>
<dbReference type="OrthoDB" id="3034515at2759"/>
<dbReference type="EMBL" id="JADNRY010000090">
    <property type="protein sequence ID" value="KAF9066239.1"/>
    <property type="molecule type" value="Genomic_DNA"/>
</dbReference>
<comment type="caution">
    <text evidence="3">The sequence shown here is derived from an EMBL/GenBank/DDBJ whole genome shotgun (WGS) entry which is preliminary data.</text>
</comment>